<dbReference type="InterPro" id="IPR005835">
    <property type="entry name" value="NTP_transferase_dom"/>
</dbReference>
<comment type="caution">
    <text evidence="5">The sequence shown here is derived from an EMBL/GenBank/DDBJ whole genome shotgun (WGS) entry which is preliminary data.</text>
</comment>
<dbReference type="AlphaFoldDB" id="A0A1G2LH90"/>
<dbReference type="Pfam" id="PF00483">
    <property type="entry name" value="NTP_transferase"/>
    <property type="match status" value="1"/>
</dbReference>
<dbReference type="Proteomes" id="UP000179052">
    <property type="component" value="Unassembled WGS sequence"/>
</dbReference>
<dbReference type="GO" id="GO:0016779">
    <property type="term" value="F:nucleotidyltransferase activity"/>
    <property type="evidence" value="ECO:0007669"/>
    <property type="project" value="UniProtKB-KW"/>
</dbReference>
<feature type="domain" description="Nucleotidyl transferase" evidence="4">
    <location>
        <begin position="3"/>
        <end position="203"/>
    </location>
</feature>
<evidence type="ECO:0000256" key="1">
    <source>
        <dbReference type="ARBA" id="ARBA00022679"/>
    </source>
</evidence>
<dbReference type="EMBL" id="MHQV01000020">
    <property type="protein sequence ID" value="OHA10884.1"/>
    <property type="molecule type" value="Genomic_DNA"/>
</dbReference>
<accession>A0A1G2LH90</accession>
<gene>
    <name evidence="5" type="ORF">A3H71_00025</name>
</gene>
<evidence type="ECO:0000259" key="4">
    <source>
        <dbReference type="Pfam" id="PF00483"/>
    </source>
</evidence>
<dbReference type="InterPro" id="IPR029044">
    <property type="entry name" value="Nucleotide-diphossugar_trans"/>
</dbReference>
<dbReference type="CDD" id="cd04181">
    <property type="entry name" value="NTP_transferase"/>
    <property type="match status" value="1"/>
</dbReference>
<dbReference type="Gene3D" id="3.90.550.10">
    <property type="entry name" value="Spore Coat Polysaccharide Biosynthesis Protein SpsA, Chain A"/>
    <property type="match status" value="1"/>
</dbReference>
<keyword evidence="1" id="KW-0808">Transferase</keyword>
<dbReference type="PANTHER" id="PTHR43584">
    <property type="entry name" value="NUCLEOTIDYL TRANSFERASE"/>
    <property type="match status" value="1"/>
</dbReference>
<dbReference type="PANTHER" id="PTHR43584:SF8">
    <property type="entry name" value="N-ACETYLMURAMATE ALPHA-1-PHOSPHATE URIDYLYLTRANSFERASE"/>
    <property type="match status" value="1"/>
</dbReference>
<organism evidence="5 6">
    <name type="scientific">Candidatus Sungbacteria bacterium RIFCSPLOWO2_02_FULL_48_13b</name>
    <dbReference type="NCBI Taxonomy" id="1802283"/>
    <lineage>
        <taxon>Bacteria</taxon>
        <taxon>Candidatus Sungiibacteriota</taxon>
    </lineage>
</organism>
<sequence length="241" mass="26997">MQAVILAAGLGSRMGELTRDTPKPMLKIGDMSLLERNLQSLPEKITEVVVVIGHLGEKIRNYFGNKWQGRDVRYVEQKELKGTAQALFLCQHLLQDRFLVIMGDDLYNGEDLKEMISHPLAVLVWEKKNDEGKNSQAGVVKVNEQFELLDIIERQPTPKASLVNCGAYVLNPDFFKYPLVSAGEPANEFGLPQTMMQMVKKGAKFFVVKARWWHKVADPSDLSSRPPSRDPGNMDSGSGPE</sequence>
<keyword evidence="2" id="KW-0548">Nucleotidyltransferase</keyword>
<reference evidence="5 6" key="1">
    <citation type="journal article" date="2016" name="Nat. Commun.">
        <title>Thousands of microbial genomes shed light on interconnected biogeochemical processes in an aquifer system.</title>
        <authorList>
            <person name="Anantharaman K."/>
            <person name="Brown C.T."/>
            <person name="Hug L.A."/>
            <person name="Sharon I."/>
            <person name="Castelle C.J."/>
            <person name="Probst A.J."/>
            <person name="Thomas B.C."/>
            <person name="Singh A."/>
            <person name="Wilkins M.J."/>
            <person name="Karaoz U."/>
            <person name="Brodie E.L."/>
            <person name="Williams K.H."/>
            <person name="Hubbard S.S."/>
            <person name="Banfield J.F."/>
        </authorList>
    </citation>
    <scope>NUCLEOTIDE SEQUENCE [LARGE SCALE GENOMIC DNA]</scope>
</reference>
<dbReference type="InterPro" id="IPR050065">
    <property type="entry name" value="GlmU-like"/>
</dbReference>
<proteinExistence type="predicted"/>
<evidence type="ECO:0000256" key="2">
    <source>
        <dbReference type="ARBA" id="ARBA00022695"/>
    </source>
</evidence>
<name>A0A1G2LH90_9BACT</name>
<dbReference type="SUPFAM" id="SSF53448">
    <property type="entry name" value="Nucleotide-diphospho-sugar transferases"/>
    <property type="match status" value="1"/>
</dbReference>
<feature type="region of interest" description="Disordered" evidence="3">
    <location>
        <begin position="217"/>
        <end position="241"/>
    </location>
</feature>
<evidence type="ECO:0000313" key="5">
    <source>
        <dbReference type="EMBL" id="OHA10884.1"/>
    </source>
</evidence>
<evidence type="ECO:0000256" key="3">
    <source>
        <dbReference type="SAM" id="MobiDB-lite"/>
    </source>
</evidence>
<protein>
    <recommendedName>
        <fullName evidence="4">Nucleotidyl transferase domain-containing protein</fullName>
    </recommendedName>
</protein>
<dbReference type="STRING" id="1802283.A3H71_00025"/>
<evidence type="ECO:0000313" key="6">
    <source>
        <dbReference type="Proteomes" id="UP000179052"/>
    </source>
</evidence>